<evidence type="ECO:0000313" key="3">
    <source>
        <dbReference type="Proteomes" id="UP000177878"/>
    </source>
</evidence>
<dbReference type="Proteomes" id="UP000177878">
    <property type="component" value="Unassembled WGS sequence"/>
</dbReference>
<comment type="caution">
    <text evidence="2">The sequence shown here is derived from an EMBL/GenBank/DDBJ whole genome shotgun (WGS) entry which is preliminary data.</text>
</comment>
<dbReference type="EMBL" id="MFFV01000049">
    <property type="protein sequence ID" value="OGF18703.1"/>
    <property type="molecule type" value="Genomic_DNA"/>
</dbReference>
<feature type="transmembrane region" description="Helical" evidence="1">
    <location>
        <begin position="300"/>
        <end position="318"/>
    </location>
</feature>
<feature type="transmembrane region" description="Helical" evidence="1">
    <location>
        <begin position="180"/>
        <end position="206"/>
    </location>
</feature>
<feature type="transmembrane region" description="Helical" evidence="1">
    <location>
        <begin position="21"/>
        <end position="41"/>
    </location>
</feature>
<protein>
    <recommendedName>
        <fullName evidence="4">Glycosyltransferase RgtA/B/C/D-like domain-containing protein</fullName>
    </recommendedName>
</protein>
<dbReference type="AlphaFoldDB" id="A0A1F5RWV1"/>
<feature type="transmembrane region" description="Helical" evidence="1">
    <location>
        <begin position="361"/>
        <end position="386"/>
    </location>
</feature>
<accession>A0A1F5RWV1</accession>
<keyword evidence="1" id="KW-0472">Membrane</keyword>
<keyword evidence="1" id="KW-0812">Transmembrane</keyword>
<keyword evidence="1" id="KW-1133">Transmembrane helix</keyword>
<feature type="transmembrane region" description="Helical" evidence="1">
    <location>
        <begin position="151"/>
        <end position="168"/>
    </location>
</feature>
<feature type="transmembrane region" description="Helical" evidence="1">
    <location>
        <begin position="83"/>
        <end position="114"/>
    </location>
</feature>
<reference evidence="2 3" key="1">
    <citation type="journal article" date="2016" name="Nat. Commun.">
        <title>Thousands of microbial genomes shed light on interconnected biogeochemical processes in an aquifer system.</title>
        <authorList>
            <person name="Anantharaman K."/>
            <person name="Brown C.T."/>
            <person name="Hug L.A."/>
            <person name="Sharon I."/>
            <person name="Castelle C.J."/>
            <person name="Probst A.J."/>
            <person name="Thomas B.C."/>
            <person name="Singh A."/>
            <person name="Wilkins M.J."/>
            <person name="Karaoz U."/>
            <person name="Brodie E.L."/>
            <person name="Williams K.H."/>
            <person name="Hubbard S.S."/>
            <person name="Banfield J.F."/>
        </authorList>
    </citation>
    <scope>NUCLEOTIDE SEQUENCE [LARGE SCALE GENOMIC DNA]</scope>
</reference>
<sequence>MDFNKILFFAMQVKLLFKSGGVFILFYFIFFGWQMFVPYLMSTDDPYYHAKHSALIAASGDVTFVGQWAPTHFLTTAPTDPWWLYHVITAGFIKVFGLLVGVKIWAAFAAAFVFASAYFIFNRLNITYAFVWMFFLFVASSIFTARLTLERPFVISIPFFFLGYYFLYQRRYFWLFIATALYVLTYNLAPIILLLVAVFLAVDFYFSRTLNLKPSIAVLGGIAAGIILHPHPLNYIYVMSVHLVKVFYYLLSGVNLNTGSEIQLHSLADFLEGNFLIALFYILALAVFFKLWSDKKVNRLSLSLFLASISWFPVALLIPRGTEYWLPLAVLFIAYNFQALRQSADWPIFQTQLRQKITPSLLSFFILSAVAMFAAYNIFTVFMFVYERRQDTSDYYFQGANDWLMHNTPRDSVVFYPIWSMFPQMFFYNNHNRYLTAFGPEFLYEYNPAVYYTWANIAYRGVYCPHELPCLEFSPRREIRGVKFALKNILNAPTAILPNQPDSWVYKVFSTLTGDFIKVYENKELVIFKVKE</sequence>
<feature type="transmembrane region" description="Helical" evidence="1">
    <location>
        <begin position="212"/>
        <end position="228"/>
    </location>
</feature>
<gene>
    <name evidence="2" type="ORF">A3I35_03190</name>
</gene>
<evidence type="ECO:0000313" key="2">
    <source>
        <dbReference type="EMBL" id="OGF18703.1"/>
    </source>
</evidence>
<evidence type="ECO:0000256" key="1">
    <source>
        <dbReference type="SAM" id="Phobius"/>
    </source>
</evidence>
<proteinExistence type="predicted"/>
<feature type="transmembrane region" description="Helical" evidence="1">
    <location>
        <begin position="126"/>
        <end position="145"/>
    </location>
</feature>
<dbReference type="STRING" id="1797988.A3I35_03190"/>
<feature type="transmembrane region" description="Helical" evidence="1">
    <location>
        <begin position="274"/>
        <end position="293"/>
    </location>
</feature>
<organism evidence="2 3">
    <name type="scientific">Candidatus Falkowbacteria bacterium RIFCSPLOWO2_02_FULL_45_15</name>
    <dbReference type="NCBI Taxonomy" id="1797988"/>
    <lineage>
        <taxon>Bacteria</taxon>
        <taxon>Candidatus Falkowiibacteriota</taxon>
    </lineage>
</organism>
<evidence type="ECO:0008006" key="4">
    <source>
        <dbReference type="Google" id="ProtNLM"/>
    </source>
</evidence>
<name>A0A1F5RWV1_9BACT</name>